<accession>A0AAV2UZ04</accession>
<protein>
    <submittedName>
        <fullName evidence="1">Uncharacterized protein</fullName>
    </submittedName>
</protein>
<gene>
    <name evidence="1" type="ORF">LPO_2841</name>
</gene>
<proteinExistence type="predicted"/>
<sequence>MGRCHTMSSISLEKFQGHFDLFDYMDKDYKRSSRYPGAAQAEGCLSIVLKPWHETLNPIQGFETA</sequence>
<name>A0AAV2UZ04_LEGPN</name>
<organism evidence="1 2">
    <name type="scientific">Legionella pneumophila subsp. pneumophila</name>
    <dbReference type="NCBI Taxonomy" id="91891"/>
    <lineage>
        <taxon>Bacteria</taxon>
        <taxon>Pseudomonadati</taxon>
        <taxon>Pseudomonadota</taxon>
        <taxon>Gammaproteobacteria</taxon>
        <taxon>Legionellales</taxon>
        <taxon>Legionellaceae</taxon>
        <taxon>Legionella</taxon>
    </lineage>
</organism>
<evidence type="ECO:0000313" key="1">
    <source>
        <dbReference type="EMBL" id="CCD06789.1"/>
    </source>
</evidence>
<dbReference type="EMBL" id="FQ958210">
    <property type="protein sequence ID" value="CCD06789.1"/>
    <property type="molecule type" value="Genomic_DNA"/>
</dbReference>
<dbReference type="KEGG" id="lpo:LPO_2841"/>
<reference evidence="1 2" key="1">
    <citation type="submission" date="2011-07" db="EMBL/GenBank/DDBJ databases">
        <authorList>
            <person name="Genoscope - CEA"/>
        </authorList>
    </citation>
    <scope>NUCLEOTIDE SEQUENCE [LARGE SCALE GENOMIC DNA]</scope>
    <source>
        <strain evidence="2">lorraine</strain>
    </source>
</reference>
<dbReference type="AlphaFoldDB" id="A0AAV2UZ04"/>
<dbReference type="Proteomes" id="UP000010102">
    <property type="component" value="Chromosome"/>
</dbReference>
<evidence type="ECO:0000313" key="2">
    <source>
        <dbReference type="Proteomes" id="UP000010102"/>
    </source>
</evidence>